<keyword evidence="5" id="KW-1185">Reference proteome</keyword>
<accession>A0AAE0DFK0</accession>
<dbReference type="InterPro" id="IPR002020">
    <property type="entry name" value="Citrate_synthase"/>
</dbReference>
<protein>
    <recommendedName>
        <fullName evidence="3">Citrate synthase</fullName>
    </recommendedName>
</protein>
<dbReference type="PANTHER" id="PTHR11739">
    <property type="entry name" value="CITRATE SYNTHASE"/>
    <property type="match status" value="1"/>
</dbReference>
<dbReference type="PRINTS" id="PR00143">
    <property type="entry name" value="CITRTSNTHASE"/>
</dbReference>
<dbReference type="Pfam" id="PF00285">
    <property type="entry name" value="Citrate_synt"/>
    <property type="match status" value="1"/>
</dbReference>
<dbReference type="GO" id="GO:0046912">
    <property type="term" value="F:acyltransferase activity, acyl groups converted into alkyl on transfer"/>
    <property type="evidence" value="ECO:0007669"/>
    <property type="project" value="InterPro"/>
</dbReference>
<name>A0AAE0DFK0_9LECA</name>
<dbReference type="PROSITE" id="PS00480">
    <property type="entry name" value="CITRATE_SYNTHASE"/>
    <property type="match status" value="1"/>
</dbReference>
<dbReference type="Gene3D" id="1.10.230.10">
    <property type="entry name" value="Cytochrome P450-Terp, domain 2"/>
    <property type="match status" value="1"/>
</dbReference>
<evidence type="ECO:0000256" key="3">
    <source>
        <dbReference type="RuleBase" id="RU000441"/>
    </source>
</evidence>
<dbReference type="InterPro" id="IPR016143">
    <property type="entry name" value="Citrate_synth-like_sm_a-sub"/>
</dbReference>
<dbReference type="GO" id="GO:0005975">
    <property type="term" value="P:carbohydrate metabolic process"/>
    <property type="evidence" value="ECO:0007669"/>
    <property type="project" value="TreeGrafter"/>
</dbReference>
<dbReference type="GO" id="GO:0006099">
    <property type="term" value="P:tricarboxylic acid cycle"/>
    <property type="evidence" value="ECO:0007669"/>
    <property type="project" value="TreeGrafter"/>
</dbReference>
<dbReference type="InterPro" id="IPR016142">
    <property type="entry name" value="Citrate_synth-like_lrg_a-sub"/>
</dbReference>
<evidence type="ECO:0000256" key="1">
    <source>
        <dbReference type="ARBA" id="ARBA00010566"/>
    </source>
</evidence>
<dbReference type="GO" id="GO:0005759">
    <property type="term" value="C:mitochondrial matrix"/>
    <property type="evidence" value="ECO:0007669"/>
    <property type="project" value="TreeGrafter"/>
</dbReference>
<dbReference type="InterPro" id="IPR019810">
    <property type="entry name" value="Citrate_synthase_AS"/>
</dbReference>
<sequence length="424" mass="47096">MFAESLLSNVYQSLFRVIKLVASTLPAALVPSPPGPPPSGYLSITDTRTNRQYEIPIHRNAVEAIRFKEIRAPKDHHHPADKVEGGLRVLDQGFQNTAVMSSQITYVDGIEGSIYYRDHSITELVGKKQFEDVTFLLIWGHLPSPEERNKYKKDLAVAMAPPQMVTDAINSFPPTTPLVTMVIAGLSAWAGSDPTVIPAHMGQNIYQGNLALVDKQIVRVLSALATVVALAYCRFTQKKFTHADPNASFIENILIMMGYVEASTGKPNPKYVDCLERLWVLYNDHELTNSTAAFLHVASTLADPFTCSIASIAAAYGPLHGGAIETAFKTFKDVGKPENVPKLIEDVKAKKFRLFGYGHRIYKTVDPRSVFIRELLDQFTDQSDNSFLAIAFEIDRIASKDKYFTSRQLKANADLYGSFVYMAL</sequence>
<dbReference type="AlphaFoldDB" id="A0AAE0DFK0"/>
<dbReference type="Gene3D" id="1.10.580.10">
    <property type="entry name" value="Citrate Synthase, domain 1"/>
    <property type="match status" value="1"/>
</dbReference>
<dbReference type="EMBL" id="JASNWA010000010">
    <property type="protein sequence ID" value="KAK3168957.1"/>
    <property type="molecule type" value="Genomic_DNA"/>
</dbReference>
<proteinExistence type="inferred from homology"/>
<evidence type="ECO:0000313" key="5">
    <source>
        <dbReference type="Proteomes" id="UP001276659"/>
    </source>
</evidence>
<dbReference type="Proteomes" id="UP001276659">
    <property type="component" value="Unassembled WGS sequence"/>
</dbReference>
<comment type="similarity">
    <text evidence="1 3">Belongs to the citrate synthase family.</text>
</comment>
<dbReference type="InterPro" id="IPR036969">
    <property type="entry name" value="Citrate_synthase_sf"/>
</dbReference>
<dbReference type="SUPFAM" id="SSF48256">
    <property type="entry name" value="Citrate synthase"/>
    <property type="match status" value="1"/>
</dbReference>
<reference evidence="4" key="1">
    <citation type="submission" date="2022-11" db="EMBL/GenBank/DDBJ databases">
        <title>Chromosomal genome sequence assembly and mating type (MAT) locus characterization of the leprose asexual lichenized fungus Lepraria neglecta (Nyl.) Erichsen.</title>
        <authorList>
            <person name="Allen J.L."/>
            <person name="Pfeffer B."/>
        </authorList>
    </citation>
    <scope>NUCLEOTIDE SEQUENCE</scope>
    <source>
        <strain evidence="4">Allen 5258</strain>
    </source>
</reference>
<dbReference type="PANTHER" id="PTHR11739:SF4">
    <property type="entry name" value="CITRATE SYNTHASE, PEROXISOMAL"/>
    <property type="match status" value="1"/>
</dbReference>
<keyword evidence="2 3" id="KW-0808">Transferase</keyword>
<evidence type="ECO:0000313" key="4">
    <source>
        <dbReference type="EMBL" id="KAK3168957.1"/>
    </source>
</evidence>
<evidence type="ECO:0000256" key="2">
    <source>
        <dbReference type="ARBA" id="ARBA00022679"/>
    </source>
</evidence>
<organism evidence="4 5">
    <name type="scientific">Lepraria neglecta</name>
    <dbReference type="NCBI Taxonomy" id="209136"/>
    <lineage>
        <taxon>Eukaryota</taxon>
        <taxon>Fungi</taxon>
        <taxon>Dikarya</taxon>
        <taxon>Ascomycota</taxon>
        <taxon>Pezizomycotina</taxon>
        <taxon>Lecanoromycetes</taxon>
        <taxon>OSLEUM clade</taxon>
        <taxon>Lecanoromycetidae</taxon>
        <taxon>Lecanorales</taxon>
        <taxon>Lecanorineae</taxon>
        <taxon>Stereocaulaceae</taxon>
        <taxon>Lepraria</taxon>
    </lineage>
</organism>
<comment type="caution">
    <text evidence="4">The sequence shown here is derived from an EMBL/GenBank/DDBJ whole genome shotgun (WGS) entry which is preliminary data.</text>
</comment>
<gene>
    <name evidence="4" type="ORF">OEA41_005405</name>
</gene>